<comment type="caution">
    <text evidence="2">The sequence shown here is derived from an EMBL/GenBank/DDBJ whole genome shotgun (WGS) entry which is preliminary data.</text>
</comment>
<dbReference type="VEuPathDB" id="FungiDB:CC1G_01926"/>
<dbReference type="OMA" id="YPLHANM"/>
<feature type="compositionally biased region" description="Polar residues" evidence="1">
    <location>
        <begin position="254"/>
        <end position="267"/>
    </location>
</feature>
<accession>A8N5Z5</accession>
<feature type="region of interest" description="Disordered" evidence="1">
    <location>
        <begin position="499"/>
        <end position="593"/>
    </location>
</feature>
<dbReference type="AlphaFoldDB" id="A8N5Z5"/>
<dbReference type="RefSeq" id="XP_001830290.1">
    <property type="nucleotide sequence ID" value="XM_001830238.1"/>
</dbReference>
<feature type="compositionally biased region" description="Low complexity" evidence="1">
    <location>
        <begin position="270"/>
        <end position="285"/>
    </location>
</feature>
<evidence type="ECO:0000313" key="2">
    <source>
        <dbReference type="EMBL" id="EAU91437.1"/>
    </source>
</evidence>
<dbReference type="KEGG" id="cci:CC1G_01926"/>
<dbReference type="OrthoDB" id="3243413at2759"/>
<gene>
    <name evidence="2" type="ORF">CC1G_01926</name>
</gene>
<sequence length="593" mass="64508">MVKRAKSPDLVEDARYLVVWQPFPLNANWQLPDHCLEFLYWVASVLGSYDHILAIHHKPSARSTVIVEIEKQAKHNGLLGEHRWAEVLKRPSKEDRERVSRVYYCIYRTTREAQKDGWKRINVEAEWFIKWDPEEGRYKNPYPASHYCDPLPEDPTNKSIARPLPAKAKPKPVEPPPPVPGSSQWFEAKKSPPQPSSQQLRSDGPSRGTHNGNVPTRGRPPILQASRSGPANESRRPAGNPWNSSDAFGPPLVATSSAPRTPANSSVWGAPNPAIKAPARIAATASLPASQRSRGTSGPPGLTRPVPPRHTTNQASSKNGSATEVQRSSSAMSASTRNAPSTNGKFSWADDIPDGLFDEDGSDDNDSLPKVAEAPSDSEEESSDDKEPVFRPLEDDSDEDDQLDDFYLSPEDIRAAITATANAGTTPQGSSPGGSSGASGVDTPAKAGGKDGADEPVNLWAGYVPPAFAPALDDGIPICSYHGKLCKRGICDERKRLEREAEKKKKEQEKAEREKEKRRLKLQAKKDRQKAEREATATAGGESPQDSDSGGDWGGNAPKSEQRGRGRYRGGRGYRGRGKQKGTGSTATNSTTI</sequence>
<name>A8N5Z5_COPC7</name>
<feature type="compositionally biased region" description="Basic and acidic residues" evidence="1">
    <location>
        <begin position="499"/>
        <end position="517"/>
    </location>
</feature>
<feature type="compositionally biased region" description="Low complexity" evidence="1">
    <location>
        <begin position="415"/>
        <end position="430"/>
    </location>
</feature>
<feature type="compositionally biased region" description="Polar residues" evidence="1">
    <location>
        <begin position="310"/>
        <end position="345"/>
    </location>
</feature>
<protein>
    <submittedName>
        <fullName evidence="2">DlpA domain-containing protein</fullName>
    </submittedName>
</protein>
<feature type="compositionally biased region" description="Basic and acidic residues" evidence="1">
    <location>
        <begin position="385"/>
        <end position="394"/>
    </location>
</feature>
<dbReference type="InParanoid" id="A8N5Z5"/>
<dbReference type="EMBL" id="AACS02000003">
    <property type="protein sequence ID" value="EAU91437.1"/>
    <property type="molecule type" value="Genomic_DNA"/>
</dbReference>
<dbReference type="GeneID" id="6006729"/>
<organism evidence="2 3">
    <name type="scientific">Coprinopsis cinerea (strain Okayama-7 / 130 / ATCC MYA-4618 / FGSC 9003)</name>
    <name type="common">Inky cap fungus</name>
    <name type="synonym">Hormographiella aspergillata</name>
    <dbReference type="NCBI Taxonomy" id="240176"/>
    <lineage>
        <taxon>Eukaryota</taxon>
        <taxon>Fungi</taxon>
        <taxon>Dikarya</taxon>
        <taxon>Basidiomycota</taxon>
        <taxon>Agaricomycotina</taxon>
        <taxon>Agaricomycetes</taxon>
        <taxon>Agaricomycetidae</taxon>
        <taxon>Agaricales</taxon>
        <taxon>Agaricineae</taxon>
        <taxon>Psathyrellaceae</taxon>
        <taxon>Coprinopsis</taxon>
    </lineage>
</organism>
<feature type="compositionally biased region" description="Acidic residues" evidence="1">
    <location>
        <begin position="351"/>
        <end position="366"/>
    </location>
</feature>
<feature type="region of interest" description="Disordered" evidence="1">
    <location>
        <begin position="149"/>
        <end position="458"/>
    </location>
</feature>
<feature type="compositionally biased region" description="Basic and acidic residues" evidence="1">
    <location>
        <begin position="524"/>
        <end position="535"/>
    </location>
</feature>
<feature type="compositionally biased region" description="Polar residues" evidence="1">
    <location>
        <begin position="582"/>
        <end position="593"/>
    </location>
</feature>
<feature type="compositionally biased region" description="Basic residues" evidence="1">
    <location>
        <begin position="565"/>
        <end position="580"/>
    </location>
</feature>
<keyword evidence="3" id="KW-1185">Reference proteome</keyword>
<reference evidence="2 3" key="1">
    <citation type="journal article" date="2010" name="Proc. Natl. Acad. Sci. U.S.A.">
        <title>Insights into evolution of multicellular fungi from the assembled chromosomes of the mushroom Coprinopsis cinerea (Coprinus cinereus).</title>
        <authorList>
            <person name="Stajich J.E."/>
            <person name="Wilke S.K."/>
            <person name="Ahren D."/>
            <person name="Au C.H."/>
            <person name="Birren B.W."/>
            <person name="Borodovsky M."/>
            <person name="Burns C."/>
            <person name="Canback B."/>
            <person name="Casselton L.A."/>
            <person name="Cheng C.K."/>
            <person name="Deng J."/>
            <person name="Dietrich F.S."/>
            <person name="Fargo D.C."/>
            <person name="Farman M.L."/>
            <person name="Gathman A.C."/>
            <person name="Goldberg J."/>
            <person name="Guigo R."/>
            <person name="Hoegger P.J."/>
            <person name="Hooker J.B."/>
            <person name="Huggins A."/>
            <person name="James T.Y."/>
            <person name="Kamada T."/>
            <person name="Kilaru S."/>
            <person name="Kodira C."/>
            <person name="Kues U."/>
            <person name="Kupfer D."/>
            <person name="Kwan H.S."/>
            <person name="Lomsadze A."/>
            <person name="Li W."/>
            <person name="Lilly W.W."/>
            <person name="Ma L.J."/>
            <person name="Mackey A.J."/>
            <person name="Manning G."/>
            <person name="Martin F."/>
            <person name="Muraguchi H."/>
            <person name="Natvig D.O."/>
            <person name="Palmerini H."/>
            <person name="Ramesh M.A."/>
            <person name="Rehmeyer C.J."/>
            <person name="Roe B.A."/>
            <person name="Shenoy N."/>
            <person name="Stanke M."/>
            <person name="Ter-Hovhannisyan V."/>
            <person name="Tunlid A."/>
            <person name="Velagapudi R."/>
            <person name="Vision T.J."/>
            <person name="Zeng Q."/>
            <person name="Zolan M.E."/>
            <person name="Pukkila P.J."/>
        </authorList>
    </citation>
    <scope>NUCLEOTIDE SEQUENCE [LARGE SCALE GENOMIC DNA]</scope>
    <source>
        <strain evidence="3">Okayama-7 / 130 / ATCC MYA-4618 / FGSC 9003</strain>
    </source>
</reference>
<dbReference type="Proteomes" id="UP000001861">
    <property type="component" value="Unassembled WGS sequence"/>
</dbReference>
<proteinExistence type="predicted"/>
<dbReference type="eggNOG" id="ENOG502SPSB">
    <property type="taxonomic scope" value="Eukaryota"/>
</dbReference>
<feature type="compositionally biased region" description="Polar residues" evidence="1">
    <location>
        <begin position="287"/>
        <end position="296"/>
    </location>
</feature>
<feature type="compositionally biased region" description="Acidic residues" evidence="1">
    <location>
        <begin position="395"/>
        <end position="404"/>
    </location>
</feature>
<evidence type="ECO:0000256" key="1">
    <source>
        <dbReference type="SAM" id="MobiDB-lite"/>
    </source>
</evidence>
<evidence type="ECO:0000313" key="3">
    <source>
        <dbReference type="Proteomes" id="UP000001861"/>
    </source>
</evidence>